<dbReference type="AlphaFoldDB" id="A0A7J5X510"/>
<evidence type="ECO:0000313" key="2">
    <source>
        <dbReference type="EMBL" id="KAF3832036.1"/>
    </source>
</evidence>
<feature type="compositionally biased region" description="Acidic residues" evidence="1">
    <location>
        <begin position="357"/>
        <end position="366"/>
    </location>
</feature>
<feature type="region of interest" description="Disordered" evidence="1">
    <location>
        <begin position="391"/>
        <end position="425"/>
    </location>
</feature>
<comment type="caution">
    <text evidence="2">The sequence shown here is derived from an EMBL/GenBank/DDBJ whole genome shotgun (WGS) entry which is preliminary data.</text>
</comment>
<dbReference type="Proteomes" id="UP000518266">
    <property type="component" value="Unassembled WGS sequence"/>
</dbReference>
<organism evidence="2 3">
    <name type="scientific">Dissostichus mawsoni</name>
    <name type="common">Antarctic cod</name>
    <dbReference type="NCBI Taxonomy" id="36200"/>
    <lineage>
        <taxon>Eukaryota</taxon>
        <taxon>Metazoa</taxon>
        <taxon>Chordata</taxon>
        <taxon>Craniata</taxon>
        <taxon>Vertebrata</taxon>
        <taxon>Euteleostomi</taxon>
        <taxon>Actinopterygii</taxon>
        <taxon>Neopterygii</taxon>
        <taxon>Teleostei</taxon>
        <taxon>Neoteleostei</taxon>
        <taxon>Acanthomorphata</taxon>
        <taxon>Eupercaria</taxon>
        <taxon>Perciformes</taxon>
        <taxon>Notothenioidei</taxon>
        <taxon>Nototheniidae</taxon>
        <taxon>Dissostichus</taxon>
    </lineage>
</organism>
<feature type="non-terminal residue" evidence="2">
    <location>
        <position position="1"/>
    </location>
</feature>
<feature type="compositionally biased region" description="Acidic residues" evidence="1">
    <location>
        <begin position="391"/>
        <end position="423"/>
    </location>
</feature>
<protein>
    <submittedName>
        <fullName evidence="2">Uncharacterized protein</fullName>
    </submittedName>
</protein>
<sequence length="550" mass="59925">MAASLGWMSRNGFVPTPIDTISFRRISGEEEEEDDEEGLTFVPIGLRPQDSSDPIGPGQLHLSAASLAPAPRTGRCGADISSSRCDRELILTDQLTLLLQSPDGVHGQQVVAVAKLELHHVGGVLQSAKLRLLSTKLLPRGPAHLLHDVREQQGVFTHPLHRLQQEAVREPQRVLPAGLQLLQEEVSVEVVDPAQVPEHQAAFPPEVLRQVGALHLWQVVMQRVEQRAHILSLCGDHLLHQLRALILGLSVRSAASGLLTSRPLMNTPMFPLRTGSLTERGTGPDHCSAGGLGPDHLSLGWGLGLDHFISGGGTGPDHLPSGGGTGPDHLPSEGGAGPDHLPSGGLGGQGCLLEKKEEEEEEEEEGTAGSSEEELRNKRCRRGMCWGGSGVEEELRSEEEEELRSEEEAWSEEEEEEEREGEETLSSIFSWTPHRADRVLLKGAELLLWMEPDFWLWAESELLLWMEPDFWLWAESELLLWAESDSLLRLTVVGGVIFPLVGGVIAPAPEGRLQLPVEHPLGFLTLGPGKAPLLEAPPPRRCPASSLISW</sequence>
<keyword evidence="3" id="KW-1185">Reference proteome</keyword>
<dbReference type="EMBL" id="JAAKFY010000027">
    <property type="protein sequence ID" value="KAF3832036.1"/>
    <property type="molecule type" value="Genomic_DNA"/>
</dbReference>
<feature type="region of interest" description="Disordered" evidence="1">
    <location>
        <begin position="355"/>
        <end position="374"/>
    </location>
</feature>
<reference evidence="2 3" key="1">
    <citation type="submission" date="2020-03" db="EMBL/GenBank/DDBJ databases">
        <title>Dissostichus mawsoni Genome sequencing and assembly.</title>
        <authorList>
            <person name="Park H."/>
        </authorList>
    </citation>
    <scope>NUCLEOTIDE SEQUENCE [LARGE SCALE GENOMIC DNA]</scope>
    <source>
        <strain evidence="2">DM0001</strain>
        <tissue evidence="2">Muscle</tissue>
    </source>
</reference>
<name>A0A7J5X510_DISMA</name>
<feature type="region of interest" description="Disordered" evidence="1">
    <location>
        <begin position="312"/>
        <end position="350"/>
    </location>
</feature>
<accession>A0A7J5X510</accession>
<proteinExistence type="predicted"/>
<evidence type="ECO:0000313" key="3">
    <source>
        <dbReference type="Proteomes" id="UP000518266"/>
    </source>
</evidence>
<evidence type="ECO:0000256" key="1">
    <source>
        <dbReference type="SAM" id="MobiDB-lite"/>
    </source>
</evidence>
<feature type="compositionally biased region" description="Gly residues" evidence="1">
    <location>
        <begin position="312"/>
        <end position="326"/>
    </location>
</feature>
<gene>
    <name evidence="2" type="ORF">F7725_025701</name>
</gene>